<dbReference type="EnsemblMetazoa" id="PPA02096.1">
    <property type="protein sequence ID" value="PPA02096.1"/>
    <property type="gene ID" value="WBGene00091650"/>
</dbReference>
<dbReference type="SUPFAM" id="SSF56349">
    <property type="entry name" value="DNA breaking-rejoining enzymes"/>
    <property type="match status" value="1"/>
</dbReference>
<sequence length="1580" mass="173330">MFSRVAVAVLLLLVRCGISDPGGFPTSDTIADVVSGLPHDDSSGQDGLPDPPNVIITGVDSGDPPSDNTNGQDGPLNPPTDNTDVDSGQPHDGDTNGDVDLPDPFHQNPPPPDTPTVPAGNPPDDTPNETPSPIEFVPPLDFDMNAIAQISSFPFARADVSADPFHKFITAQYSVVDQEKMERQKCYRGDPTADPPVHLDTRMPTPLLKLEETNLIFRFAPGLSIVSGFYRNQNASKLVREYDNCTAGLRQEIIIVEPAFPSRLYCEGCLAYGNPTEFYHLQGYNKPTSPKIIDLKPVTVDQFYAADKPLPVDSTLPLAAWADPQYSYKKRIAAWKELTDAETGGDADDEKNKLHAFDSEHPIRPSSIDRFLTTGVSPMGNDRLTNFSADGAVRILSAPLPTANGRPRHLTLACAQVQSSVAFTTDTINHIEFIGMVNELLEEKTSDYHTLGYKFSEWDVYDRSRFEVKEALITSMNLVVYVHFSPYSCCSACCCTREQCGLKHATSEEACAELNSTSTRTGHLVVKRFDRKKAVTIDGVDAEGLKEFSDLLSQEPFATVGLPIYSQRFRHVKWAKIQEKLLDPSKGFGKFATKDGKAIPRFVETIKCDNEHKQCSAWAKCRGFEMPDIPINPEDDPIILNAKCKTAEILGLKVIKLEEDFNTVQLQAGDSVRVIATTLNASRVHWSIGKKVIALMNVSKTCDEQDNIFVDLNKRDLIIRHVDSTIEESTFTASSATSAARVIVVVERKSYLKENMMWIIVVCAAFAVIFVALLVFCAWWRCCRKRGGKSSRTSKTMSDNSRLADGQEGGSIGGFSQEAMDHLLDLLSPRPTHVTPQLTRPGFSKQAEFNTLVLNKLEEARKDPSVLEAVIELIKERNSFLVLADKNPKLLDALDTAKAIEGASGTSPSPILQAMMIAQTLSQVQSQSNDRKKRALVIRWPALSVPGTGFSPSGRCPLPPSPFPRPPTSHSSAHLPATALRAAIRAACSRSQQGIAARATSAGSRVTSERPVRNWREEDNRSSARRESEFVRNELRRLLSSGAIERAARPRVISPLSVAHGDRASLLSRALLHTVAVNQKSSLSPSTPIPLSPSERGSHREAPLQSTPSEILRCGEIELYSGQSGVALRELMSKVATVDPELAPVLTRSLQGAKAPATMRVYKGSMKQLRVFARKKGIDPSCPSSLLIFALRRFHEGRSLSSLKILHSAYSHFCDPLPPFFTNLLSSLFDCTRRSHPVTHHPKVPSSHIHTIVRFASLHPTDFHIVRCALGAALAYGALLRVSELISLRWSDLSWSEGLLRVSIRKAKNDQFSEGRETFISIGEESETLSLFDSYRSQVPLSVWVFPSMSHPLSHITSDSFRKDLYSLCSRRTKASMKNSKEGDEGNSGSDKRKDKEGTTKEVTPAVDDFFATPLEREKAETNVPVPVPIGEKDPFIIVTDQERTSVVKEVDDGPKVSIPAAPGEPSSSPAAAAASPALPGAAAAAEKDEEKESSSKSSSKSDRKDEKGPMKKDDKKDKKKDAKKDSKKKDGKKDKKKSVKKDAAKKKTTKKSPKKDSPIKKTSPTPKKPVKKSAAGKKK</sequence>
<dbReference type="InterPro" id="IPR011010">
    <property type="entry name" value="DNA_brk_join_enz"/>
</dbReference>
<feature type="compositionally biased region" description="Pro residues" evidence="1">
    <location>
        <begin position="107"/>
        <end position="125"/>
    </location>
</feature>
<keyword evidence="5" id="KW-1185">Reference proteome</keyword>
<dbReference type="GO" id="GO:0006310">
    <property type="term" value="P:DNA recombination"/>
    <property type="evidence" value="ECO:0007669"/>
    <property type="project" value="InterPro"/>
</dbReference>
<feature type="compositionally biased region" description="Basic and acidic residues" evidence="1">
    <location>
        <begin position="1007"/>
        <end position="1030"/>
    </location>
</feature>
<organism evidence="4 5">
    <name type="scientific">Pristionchus pacificus</name>
    <name type="common">Parasitic nematode worm</name>
    <dbReference type="NCBI Taxonomy" id="54126"/>
    <lineage>
        <taxon>Eukaryota</taxon>
        <taxon>Metazoa</taxon>
        <taxon>Ecdysozoa</taxon>
        <taxon>Nematoda</taxon>
        <taxon>Chromadorea</taxon>
        <taxon>Rhabditida</taxon>
        <taxon>Rhabditina</taxon>
        <taxon>Diplogasteromorpha</taxon>
        <taxon>Diplogasteroidea</taxon>
        <taxon>Neodiplogasteridae</taxon>
        <taxon>Pristionchus</taxon>
    </lineage>
</organism>
<feature type="compositionally biased region" description="Basic and acidic residues" evidence="1">
    <location>
        <begin position="1379"/>
        <end position="1400"/>
    </location>
</feature>
<reference evidence="5" key="1">
    <citation type="journal article" date="2008" name="Nat. Genet.">
        <title>The Pristionchus pacificus genome provides a unique perspective on nematode lifestyle and parasitism.</title>
        <authorList>
            <person name="Dieterich C."/>
            <person name="Clifton S.W."/>
            <person name="Schuster L.N."/>
            <person name="Chinwalla A."/>
            <person name="Delehaunty K."/>
            <person name="Dinkelacker I."/>
            <person name="Fulton L."/>
            <person name="Fulton R."/>
            <person name="Godfrey J."/>
            <person name="Minx P."/>
            <person name="Mitreva M."/>
            <person name="Roeseler W."/>
            <person name="Tian H."/>
            <person name="Witte H."/>
            <person name="Yang S.P."/>
            <person name="Wilson R.K."/>
            <person name="Sommer R.J."/>
        </authorList>
    </citation>
    <scope>NUCLEOTIDE SEQUENCE [LARGE SCALE GENOMIC DNA]</scope>
    <source>
        <strain evidence="5">PS312</strain>
    </source>
</reference>
<dbReference type="PANTHER" id="PTHR33435">
    <property type="entry name" value="PROTEIN CBG21870-RELATED"/>
    <property type="match status" value="1"/>
</dbReference>
<keyword evidence="2" id="KW-1133">Transmembrane helix</keyword>
<evidence type="ECO:0000256" key="3">
    <source>
        <dbReference type="SAM" id="SignalP"/>
    </source>
</evidence>
<name>A0A2A6BZH2_PRIPA</name>
<proteinExistence type="predicted"/>
<dbReference type="GO" id="GO:0015074">
    <property type="term" value="P:DNA integration"/>
    <property type="evidence" value="ECO:0007669"/>
    <property type="project" value="InterPro"/>
</dbReference>
<feature type="region of interest" description="Disordered" evidence="1">
    <location>
        <begin position="1374"/>
        <end position="1418"/>
    </location>
</feature>
<feature type="region of interest" description="Disordered" evidence="1">
    <location>
        <begin position="35"/>
        <end position="138"/>
    </location>
</feature>
<accession>A0A8R1U462</accession>
<keyword evidence="2" id="KW-0472">Membrane</keyword>
<feature type="signal peptide" evidence="3">
    <location>
        <begin position="1"/>
        <end position="19"/>
    </location>
</feature>
<keyword evidence="2" id="KW-0812">Transmembrane</keyword>
<feature type="region of interest" description="Disordered" evidence="1">
    <location>
        <begin position="1447"/>
        <end position="1580"/>
    </location>
</feature>
<reference evidence="4" key="2">
    <citation type="submission" date="2022-06" db="UniProtKB">
        <authorList>
            <consortium name="EnsemblMetazoa"/>
        </authorList>
    </citation>
    <scope>IDENTIFICATION</scope>
    <source>
        <strain evidence="4">PS312</strain>
    </source>
</reference>
<dbReference type="InterPro" id="IPR013762">
    <property type="entry name" value="Integrase-like_cat_sf"/>
</dbReference>
<feature type="region of interest" description="Disordered" evidence="1">
    <location>
        <begin position="995"/>
        <end position="1030"/>
    </location>
</feature>
<feature type="compositionally biased region" description="Basic residues" evidence="1">
    <location>
        <begin position="1535"/>
        <end position="1554"/>
    </location>
</feature>
<feature type="chain" id="PRO_5043433585" evidence="3">
    <location>
        <begin position="20"/>
        <end position="1580"/>
    </location>
</feature>
<feature type="region of interest" description="Disordered" evidence="1">
    <location>
        <begin position="1079"/>
        <end position="1107"/>
    </location>
</feature>
<feature type="region of interest" description="Disordered" evidence="1">
    <location>
        <begin position="787"/>
        <end position="808"/>
    </location>
</feature>
<evidence type="ECO:0000256" key="2">
    <source>
        <dbReference type="SAM" id="Phobius"/>
    </source>
</evidence>
<keyword evidence="3" id="KW-0732">Signal</keyword>
<dbReference type="Gene3D" id="1.10.443.10">
    <property type="entry name" value="Intergrase catalytic core"/>
    <property type="match status" value="1"/>
</dbReference>
<feature type="compositionally biased region" description="Low complexity" evidence="1">
    <location>
        <begin position="1460"/>
        <end position="1485"/>
    </location>
</feature>
<feature type="compositionally biased region" description="Polar residues" evidence="1">
    <location>
        <begin position="790"/>
        <end position="801"/>
    </location>
</feature>
<feature type="compositionally biased region" description="Basic and acidic residues" evidence="1">
    <location>
        <begin position="1486"/>
        <end position="1534"/>
    </location>
</feature>
<feature type="transmembrane region" description="Helical" evidence="2">
    <location>
        <begin position="756"/>
        <end position="780"/>
    </location>
</feature>
<dbReference type="PANTHER" id="PTHR33435:SF3">
    <property type="entry name" value="PROTEIN CBG21870"/>
    <property type="match status" value="1"/>
</dbReference>
<dbReference type="GO" id="GO:0003677">
    <property type="term" value="F:DNA binding"/>
    <property type="evidence" value="ECO:0007669"/>
    <property type="project" value="InterPro"/>
</dbReference>
<gene>
    <name evidence="4" type="primary">WBGene00091650</name>
</gene>
<dbReference type="Proteomes" id="UP000005239">
    <property type="component" value="Unassembled WGS sequence"/>
</dbReference>
<accession>A0A2A6BZH2</accession>
<evidence type="ECO:0000313" key="5">
    <source>
        <dbReference type="Proteomes" id="UP000005239"/>
    </source>
</evidence>
<evidence type="ECO:0000313" key="4">
    <source>
        <dbReference type="EnsemblMetazoa" id="PPA02096.1"/>
    </source>
</evidence>
<protein>
    <submittedName>
        <fullName evidence="4">Tyr recombinase domain-containing protein</fullName>
    </submittedName>
</protein>
<feature type="compositionally biased region" description="Basic residues" evidence="1">
    <location>
        <begin position="1569"/>
        <end position="1580"/>
    </location>
</feature>
<evidence type="ECO:0000256" key="1">
    <source>
        <dbReference type="SAM" id="MobiDB-lite"/>
    </source>
</evidence>